<dbReference type="GO" id="GO:0003968">
    <property type="term" value="F:RNA-directed RNA polymerase activity"/>
    <property type="evidence" value="ECO:0007669"/>
    <property type="project" value="UniProtKB-KW"/>
</dbReference>
<keyword evidence="1" id="KW-0808">Transferase</keyword>
<reference evidence="1" key="1">
    <citation type="journal article" date="2013" name="Vector Borne Zoonotic Dis.">
        <title>Diversity of Phlebotomus perniciosus in Provence, southeastern France: Detection of two putative new phlebovirus sequences.</title>
        <authorList>
            <person name="Peyrefitte C.N."/>
            <person name="Grandadam M."/>
            <person name="Bessaud M."/>
            <person name="Andry P.E."/>
            <person name="Fouque F."/>
            <person name="Caro V."/>
            <person name="Diancourt L."/>
            <person name="Schuffenecker I."/>
            <person name="Pages F."/>
            <person name="Tolou H."/>
            <person name="Zeller H."/>
            <person name="Depaquit J."/>
        </authorList>
    </citation>
    <scope>NUCLEOTIDE SEQUENCE</scope>
    <source>
        <strain evidence="1">373 Le Beausset</strain>
    </source>
</reference>
<evidence type="ECO:0000313" key="1">
    <source>
        <dbReference type="EMBL" id="ADV57646.1"/>
    </source>
</evidence>
<feature type="non-terminal residue" evidence="1">
    <location>
        <position position="1"/>
    </location>
</feature>
<feature type="non-terminal residue" evidence="1">
    <location>
        <position position="55"/>
    </location>
</feature>
<name>V9HZW9_9VIRU</name>
<organism evidence="1">
    <name type="scientific">Arbia virus</name>
    <dbReference type="NCBI Taxonomy" id="398316"/>
    <lineage>
        <taxon>Viruses</taxon>
        <taxon>Riboviria</taxon>
        <taxon>Orthornavirae</taxon>
        <taxon>Negarnaviricota</taxon>
        <taxon>Polyploviricotina</taxon>
        <taxon>Bunyaviricetes</taxon>
        <taxon>Hareavirales</taxon>
        <taxon>Phenuiviridae</taxon>
        <taxon>Phlebovirus</taxon>
        <taxon>Phlebovirus salehabadense</taxon>
    </lineage>
</organism>
<keyword evidence="1" id="KW-0548">Nucleotidyltransferase</keyword>
<protein>
    <submittedName>
        <fullName evidence="1">RNA-dependent RNA polymerase</fullName>
    </submittedName>
</protein>
<keyword evidence="1" id="KW-0696">RNA-directed RNA polymerase</keyword>
<dbReference type="EMBL" id="GU446656">
    <property type="protein sequence ID" value="ADV57646.1"/>
    <property type="molecule type" value="Genomic_RNA"/>
</dbReference>
<accession>V9HZW9</accession>
<proteinExistence type="predicted"/>
<sequence length="55" mass="6430">RSELQVYLLHRCLLSMRRISVSPFRLMRFEGQINWSGLFNPLSGSDIRDVHPLTS</sequence>